<accession>A0A1I7X185</accession>
<evidence type="ECO:0000313" key="1">
    <source>
        <dbReference type="Proteomes" id="UP000095283"/>
    </source>
</evidence>
<dbReference type="AlphaFoldDB" id="A0A1I7X185"/>
<reference evidence="2" key="1">
    <citation type="submission" date="2016-11" db="UniProtKB">
        <authorList>
            <consortium name="WormBaseParasite"/>
        </authorList>
    </citation>
    <scope>IDENTIFICATION</scope>
</reference>
<protein>
    <submittedName>
        <fullName evidence="2">PilZ domain-containing protein</fullName>
    </submittedName>
</protein>
<proteinExistence type="predicted"/>
<keyword evidence="1" id="KW-1185">Reference proteome</keyword>
<dbReference type="WBParaSite" id="Hba_11210">
    <property type="protein sequence ID" value="Hba_11210"/>
    <property type="gene ID" value="Hba_11210"/>
</dbReference>
<organism evidence="1 2">
    <name type="scientific">Heterorhabditis bacteriophora</name>
    <name type="common">Entomopathogenic nematode worm</name>
    <dbReference type="NCBI Taxonomy" id="37862"/>
    <lineage>
        <taxon>Eukaryota</taxon>
        <taxon>Metazoa</taxon>
        <taxon>Ecdysozoa</taxon>
        <taxon>Nematoda</taxon>
        <taxon>Chromadorea</taxon>
        <taxon>Rhabditida</taxon>
        <taxon>Rhabditina</taxon>
        <taxon>Rhabditomorpha</taxon>
        <taxon>Strongyloidea</taxon>
        <taxon>Heterorhabditidae</taxon>
        <taxon>Heterorhabditis</taxon>
    </lineage>
</organism>
<dbReference type="Proteomes" id="UP000095283">
    <property type="component" value="Unplaced"/>
</dbReference>
<evidence type="ECO:0000313" key="2">
    <source>
        <dbReference type="WBParaSite" id="Hba_11210"/>
    </source>
</evidence>
<name>A0A1I7X185_HETBA</name>
<sequence length="52" mass="6056">MSRLSIPDPYPVGSCPMSGQLYRNRRRFQFEGQISVPDSNSPERVRYLLIKL</sequence>